<dbReference type="InParanoid" id="B3RQA2"/>
<dbReference type="AlphaFoldDB" id="B3RQA2"/>
<proteinExistence type="predicted"/>
<reference evidence="2 3" key="1">
    <citation type="journal article" date="2008" name="Nature">
        <title>The Trichoplax genome and the nature of placozoans.</title>
        <authorList>
            <person name="Srivastava M."/>
            <person name="Begovic E."/>
            <person name="Chapman J."/>
            <person name="Putnam N.H."/>
            <person name="Hellsten U."/>
            <person name="Kawashima T."/>
            <person name="Kuo A."/>
            <person name="Mitros T."/>
            <person name="Salamov A."/>
            <person name="Carpenter M.L."/>
            <person name="Signorovitch A.Y."/>
            <person name="Moreno M.A."/>
            <person name="Kamm K."/>
            <person name="Grimwood J."/>
            <person name="Schmutz J."/>
            <person name="Shapiro H."/>
            <person name="Grigoriev I.V."/>
            <person name="Buss L.W."/>
            <person name="Schierwater B."/>
            <person name="Dellaporta S.L."/>
            <person name="Rokhsar D.S."/>
        </authorList>
    </citation>
    <scope>NUCLEOTIDE SEQUENCE [LARGE SCALE GENOMIC DNA]</scope>
    <source>
        <strain evidence="2 3">Grell-BS-1999</strain>
    </source>
</reference>
<dbReference type="HOGENOM" id="CLU_736367_0_0_1"/>
<feature type="compositionally biased region" description="Low complexity" evidence="1">
    <location>
        <begin position="60"/>
        <end position="74"/>
    </location>
</feature>
<feature type="region of interest" description="Disordered" evidence="1">
    <location>
        <begin position="153"/>
        <end position="188"/>
    </location>
</feature>
<feature type="compositionally biased region" description="Low complexity" evidence="1">
    <location>
        <begin position="235"/>
        <end position="247"/>
    </location>
</feature>
<keyword evidence="3" id="KW-1185">Reference proteome</keyword>
<dbReference type="KEGG" id="tad:TRIADDRAFT_53830"/>
<dbReference type="EMBL" id="DS985242">
    <property type="protein sequence ID" value="EDV27790.1"/>
    <property type="molecule type" value="Genomic_DNA"/>
</dbReference>
<feature type="compositionally biased region" description="Basic and acidic residues" evidence="1">
    <location>
        <begin position="322"/>
        <end position="335"/>
    </location>
</feature>
<feature type="compositionally biased region" description="Polar residues" evidence="1">
    <location>
        <begin position="1"/>
        <end position="26"/>
    </location>
</feature>
<feature type="compositionally biased region" description="Polar residues" evidence="1">
    <location>
        <begin position="75"/>
        <end position="90"/>
    </location>
</feature>
<evidence type="ECO:0000313" key="3">
    <source>
        <dbReference type="Proteomes" id="UP000009022"/>
    </source>
</evidence>
<sequence>MSSNKRVSSSKFGIDGTSITSGRSNYSAPNSARSTSSRSSLSSFFNSQPVKGARGKTRKTTSSTNKSKSTAKVSNAPSKNSHTSDSLESTFKLSKSNVQNIPHISHGPLQNVMENSAIKIQRWYRRHAARNKTSKAAVQRLLMEKKTAMERMRADPTTALPTSDIIQANEIERKKKREDKERKARQSAIEDLRRKREEKRLENQRKAEEELRFLEASGKVSKLKSKTTPNHHLPKSSSPRRSQNKSSDIIESGNEVNRPGTSASTSRKVDEIFQEGISSTTFDQGVSSTVSTAREPTENSTSASAKKTALDDLMETLKLLEEAPEELKHPKEDTTTRSNLSNWDRDHLEDDAGVGNYEDKASIELYSYRISKNIAK</sequence>
<gene>
    <name evidence="2" type="ORF">TRIADDRAFT_53830</name>
</gene>
<dbReference type="PhylomeDB" id="B3RQA2"/>
<evidence type="ECO:0000256" key="1">
    <source>
        <dbReference type="SAM" id="MobiDB-lite"/>
    </source>
</evidence>
<dbReference type="Pfam" id="PF00612">
    <property type="entry name" value="IQ"/>
    <property type="match status" value="1"/>
</dbReference>
<feature type="compositionally biased region" description="Basic and acidic residues" evidence="1">
    <location>
        <begin position="170"/>
        <end position="188"/>
    </location>
</feature>
<name>B3RQA2_TRIAD</name>
<dbReference type="OrthoDB" id="197735at2759"/>
<dbReference type="RefSeq" id="XP_002109624.1">
    <property type="nucleotide sequence ID" value="XM_002109588.1"/>
</dbReference>
<feature type="compositionally biased region" description="Polar residues" evidence="1">
    <location>
        <begin position="276"/>
        <end position="305"/>
    </location>
</feature>
<feature type="region of interest" description="Disordered" evidence="1">
    <location>
        <begin position="1"/>
        <end position="90"/>
    </location>
</feature>
<dbReference type="PROSITE" id="PS50096">
    <property type="entry name" value="IQ"/>
    <property type="match status" value="1"/>
</dbReference>
<protein>
    <submittedName>
        <fullName evidence="2">Uncharacterized protein</fullName>
    </submittedName>
</protein>
<dbReference type="InterPro" id="IPR000048">
    <property type="entry name" value="IQ_motif_EF-hand-BS"/>
</dbReference>
<dbReference type="Proteomes" id="UP000009022">
    <property type="component" value="Unassembled WGS sequence"/>
</dbReference>
<feature type="compositionally biased region" description="Low complexity" evidence="1">
    <location>
        <begin position="27"/>
        <end position="47"/>
    </location>
</feature>
<feature type="region of interest" description="Disordered" evidence="1">
    <location>
        <begin position="219"/>
        <end position="308"/>
    </location>
</feature>
<accession>B3RQA2</accession>
<dbReference type="CTD" id="6751363"/>
<evidence type="ECO:0000313" key="2">
    <source>
        <dbReference type="EMBL" id="EDV27790.1"/>
    </source>
</evidence>
<feature type="region of interest" description="Disordered" evidence="1">
    <location>
        <begin position="322"/>
        <end position="353"/>
    </location>
</feature>
<dbReference type="STRING" id="10228.B3RQA2"/>
<dbReference type="GeneID" id="6751363"/>
<dbReference type="eggNOG" id="ENOG502S92H">
    <property type="taxonomic scope" value="Eukaryota"/>
</dbReference>
<organism evidence="2 3">
    <name type="scientific">Trichoplax adhaerens</name>
    <name type="common">Trichoplax reptans</name>
    <dbReference type="NCBI Taxonomy" id="10228"/>
    <lineage>
        <taxon>Eukaryota</taxon>
        <taxon>Metazoa</taxon>
        <taxon>Placozoa</taxon>
        <taxon>Uniplacotomia</taxon>
        <taxon>Trichoplacea</taxon>
        <taxon>Trichoplacidae</taxon>
        <taxon>Trichoplax</taxon>
    </lineage>
</organism>